<keyword evidence="1" id="KW-0732">Signal</keyword>
<accession>A0A5S6QHW4</accession>
<dbReference type="Proteomes" id="UP000046395">
    <property type="component" value="Unassembled WGS sequence"/>
</dbReference>
<feature type="chain" id="PRO_5024453491" evidence="1">
    <location>
        <begin position="24"/>
        <end position="84"/>
    </location>
</feature>
<evidence type="ECO:0000256" key="1">
    <source>
        <dbReference type="SAM" id="SignalP"/>
    </source>
</evidence>
<protein>
    <submittedName>
        <fullName evidence="3">Uncharacterized protein</fullName>
    </submittedName>
</protein>
<sequence>MKSFIFATYLILAIIPTVFKAQAEGYVAQNACDNDSKCVGLKNEYENEADLVTKSEKREKYTACVKLCNMMARAQRWAVQNGGR</sequence>
<keyword evidence="2" id="KW-1185">Reference proteome</keyword>
<dbReference type="AlphaFoldDB" id="A0A5S6QHW4"/>
<feature type="signal peptide" evidence="1">
    <location>
        <begin position="1"/>
        <end position="23"/>
    </location>
</feature>
<evidence type="ECO:0000313" key="3">
    <source>
        <dbReference type="WBParaSite" id="TMUE_2000006447.1"/>
    </source>
</evidence>
<proteinExistence type="predicted"/>
<organism evidence="2 3">
    <name type="scientific">Trichuris muris</name>
    <name type="common">Mouse whipworm</name>
    <dbReference type="NCBI Taxonomy" id="70415"/>
    <lineage>
        <taxon>Eukaryota</taxon>
        <taxon>Metazoa</taxon>
        <taxon>Ecdysozoa</taxon>
        <taxon>Nematoda</taxon>
        <taxon>Enoplea</taxon>
        <taxon>Dorylaimia</taxon>
        <taxon>Trichinellida</taxon>
        <taxon>Trichuridae</taxon>
        <taxon>Trichuris</taxon>
    </lineage>
</organism>
<evidence type="ECO:0000313" key="2">
    <source>
        <dbReference type="Proteomes" id="UP000046395"/>
    </source>
</evidence>
<reference evidence="3" key="1">
    <citation type="submission" date="2019-12" db="UniProtKB">
        <authorList>
            <consortium name="WormBaseParasite"/>
        </authorList>
    </citation>
    <scope>IDENTIFICATION</scope>
</reference>
<dbReference type="WBParaSite" id="TMUE_2000006447.1">
    <property type="protein sequence ID" value="TMUE_2000006447.1"/>
    <property type="gene ID" value="WBGene00295141"/>
</dbReference>
<name>A0A5S6QHW4_TRIMR</name>